<gene>
    <name evidence="3" type="ORF">E6P09_05445</name>
</gene>
<dbReference type="AlphaFoldDB" id="A0A4P8P7C6"/>
<dbReference type="Gene3D" id="2.160.20.10">
    <property type="entry name" value="Single-stranded right-handed beta-helix, Pectin lyase-like"/>
    <property type="match status" value="1"/>
</dbReference>
<sequence length="302" mass="33358">MGTLSEDSQSVTGHVRITEPGRYHLTEDIDCLEIVADRVRVDGRRHTVRGLTTILGSSVSITNLAMGDGVRILDARHVSIDDSRIDVRLVRQPEADTLLSIENSRQCVVTDTVLHSTNRTGVELTNSEKNTFRSCTMTSSVVVSLTNSHKNRFVDCELLSEDRVVVLTNSDLNRFKSNVLDSDAPAFTLVNSELNRFVENEIDILVAGFVLRRSGRNLVLKNVVDGDLGARGAILEDSDRNRIERNDFCALLVPPPFEPLVVVSPDSTGNVIRNVECEANTKSETPPSHPQSDDKHCTLPEE</sequence>
<dbReference type="InterPro" id="IPR007742">
    <property type="entry name" value="NosD_dom"/>
</dbReference>
<dbReference type="Proteomes" id="UP000299011">
    <property type="component" value="Chromosome"/>
</dbReference>
<dbReference type="InterPro" id="IPR011050">
    <property type="entry name" value="Pectin_lyase_fold/virulence"/>
</dbReference>
<dbReference type="EMBL" id="CP039139">
    <property type="protein sequence ID" value="QCQ76595.1"/>
    <property type="molecule type" value="Genomic_DNA"/>
</dbReference>
<feature type="domain" description="Periplasmic copper-binding protein NosD beta helix" evidence="2">
    <location>
        <begin position="92"/>
        <end position="248"/>
    </location>
</feature>
<evidence type="ECO:0000313" key="3">
    <source>
        <dbReference type="EMBL" id="QCQ76595.1"/>
    </source>
</evidence>
<reference evidence="3 4" key="1">
    <citation type="submission" date="2019-04" db="EMBL/GenBank/DDBJ databases">
        <title>Methylomes of two halophilic Archaea, Haloarcula marismortui and Haloferax mediterranei.</title>
        <authorList>
            <person name="DasSarma S."/>
            <person name="DasSarma P."/>
            <person name="DasSarma S."/>
            <person name="Fomenkov A."/>
            <person name="Vincze T."/>
            <person name="Anton B.P."/>
            <person name="Roberts R.J."/>
        </authorList>
    </citation>
    <scope>NUCLEOTIDE SEQUENCE [LARGE SCALE GENOMIC DNA]</scope>
    <source>
        <strain evidence="4">ATCC 33500 / DSM 1411 / JCM 8866 / NBRC 14739 / NCIMB 2177 / R-4</strain>
    </source>
</reference>
<evidence type="ECO:0000256" key="1">
    <source>
        <dbReference type="SAM" id="MobiDB-lite"/>
    </source>
</evidence>
<protein>
    <submittedName>
        <fullName evidence="3">Right-handed parallel beta-helix repeat-containing protein</fullName>
    </submittedName>
</protein>
<dbReference type="SUPFAM" id="SSF51126">
    <property type="entry name" value="Pectin lyase-like"/>
    <property type="match status" value="1"/>
</dbReference>
<evidence type="ECO:0000313" key="4">
    <source>
        <dbReference type="Proteomes" id="UP000299011"/>
    </source>
</evidence>
<feature type="region of interest" description="Disordered" evidence="1">
    <location>
        <begin position="279"/>
        <end position="302"/>
    </location>
</feature>
<organism evidence="3 4">
    <name type="scientific">Haloferax mediterranei (strain ATCC 33500 / DSM 1411 / JCM 8866 / NBRC 14739 / NCIMB 2177 / R-4)</name>
    <name type="common">Halobacterium mediterranei</name>
    <dbReference type="NCBI Taxonomy" id="523841"/>
    <lineage>
        <taxon>Archaea</taxon>
        <taxon>Methanobacteriati</taxon>
        <taxon>Methanobacteriota</taxon>
        <taxon>Stenosarchaea group</taxon>
        <taxon>Halobacteria</taxon>
        <taxon>Halobacteriales</taxon>
        <taxon>Haloferacaceae</taxon>
        <taxon>Haloferax</taxon>
    </lineage>
</organism>
<dbReference type="Pfam" id="PF05048">
    <property type="entry name" value="NosD"/>
    <property type="match status" value="1"/>
</dbReference>
<name>A0A4P8P7C6_HALMT</name>
<dbReference type="InterPro" id="IPR012334">
    <property type="entry name" value="Pectin_lyas_fold"/>
</dbReference>
<dbReference type="OrthoDB" id="290472at2157"/>
<evidence type="ECO:0000259" key="2">
    <source>
        <dbReference type="Pfam" id="PF05048"/>
    </source>
</evidence>
<feature type="compositionally biased region" description="Basic and acidic residues" evidence="1">
    <location>
        <begin position="291"/>
        <end position="302"/>
    </location>
</feature>
<accession>A0A4P8P7C6</accession>
<proteinExistence type="predicted"/>